<evidence type="ECO:0000313" key="7">
    <source>
        <dbReference type="EMBL" id="KIX15499.1"/>
    </source>
</evidence>
<dbReference type="PATRIC" id="fig|1429043.3.peg.390"/>
<protein>
    <recommendedName>
        <fullName evidence="2">site-specific DNA-methyltransferase (adenine-specific)</fullName>
        <ecNumber evidence="2">2.1.1.72</ecNumber>
    </recommendedName>
</protein>
<dbReference type="Gene3D" id="3.40.50.150">
    <property type="entry name" value="Vaccinia Virus protein VP39"/>
    <property type="match status" value="1"/>
</dbReference>
<dbReference type="EMBL" id="AZAC01000002">
    <property type="protein sequence ID" value="KIX15499.1"/>
    <property type="molecule type" value="Genomic_DNA"/>
</dbReference>
<dbReference type="PANTHER" id="PTHR30481:SF2">
    <property type="entry name" value="SITE-SPECIFIC DNA-METHYLTRANSFERASE (ADENINE-SPECIFIC)"/>
    <property type="match status" value="1"/>
</dbReference>
<keyword evidence="5" id="KW-0949">S-adenosyl-L-methionine</keyword>
<organism evidence="7 8">
    <name type="scientific">Dethiosulfatarculus sandiegensis</name>
    <dbReference type="NCBI Taxonomy" id="1429043"/>
    <lineage>
        <taxon>Bacteria</taxon>
        <taxon>Pseudomonadati</taxon>
        <taxon>Thermodesulfobacteriota</taxon>
        <taxon>Desulfarculia</taxon>
        <taxon>Desulfarculales</taxon>
        <taxon>Desulfarculaceae</taxon>
        <taxon>Dethiosulfatarculus</taxon>
    </lineage>
</organism>
<dbReference type="InParanoid" id="A0A0D2JBL9"/>
<dbReference type="GO" id="GO:0032259">
    <property type="term" value="P:methylation"/>
    <property type="evidence" value="ECO:0007669"/>
    <property type="project" value="UniProtKB-KW"/>
</dbReference>
<comment type="caution">
    <text evidence="7">The sequence shown here is derived from an EMBL/GenBank/DDBJ whole genome shotgun (WGS) entry which is preliminary data.</text>
</comment>
<evidence type="ECO:0000256" key="1">
    <source>
        <dbReference type="ARBA" id="ARBA00006594"/>
    </source>
</evidence>
<dbReference type="Proteomes" id="UP000032233">
    <property type="component" value="Unassembled WGS sequence"/>
</dbReference>
<evidence type="ECO:0000256" key="4">
    <source>
        <dbReference type="ARBA" id="ARBA00022679"/>
    </source>
</evidence>
<dbReference type="GO" id="GO:0009307">
    <property type="term" value="P:DNA restriction-modification system"/>
    <property type="evidence" value="ECO:0007669"/>
    <property type="project" value="InterPro"/>
</dbReference>
<dbReference type="InterPro" id="IPR029063">
    <property type="entry name" value="SAM-dependent_MTases_sf"/>
</dbReference>
<dbReference type="OrthoDB" id="9805629at2"/>
<dbReference type="PANTHER" id="PTHR30481">
    <property type="entry name" value="DNA ADENINE METHYLASE"/>
    <property type="match status" value="1"/>
</dbReference>
<gene>
    <name evidence="7" type="ORF">X474_01865</name>
</gene>
<dbReference type="InterPro" id="IPR012327">
    <property type="entry name" value="MeTrfase_D12"/>
</dbReference>
<proteinExistence type="inferred from homology"/>
<dbReference type="PRINTS" id="PR00505">
    <property type="entry name" value="D12N6MTFRASE"/>
</dbReference>
<dbReference type="Gene3D" id="1.10.1020.10">
    <property type="entry name" value="Adenine-specific Methyltransferase, Domain 2"/>
    <property type="match status" value="1"/>
</dbReference>
<dbReference type="EC" id="2.1.1.72" evidence="2"/>
<evidence type="ECO:0000256" key="3">
    <source>
        <dbReference type="ARBA" id="ARBA00022603"/>
    </source>
</evidence>
<evidence type="ECO:0000313" key="8">
    <source>
        <dbReference type="Proteomes" id="UP000032233"/>
    </source>
</evidence>
<dbReference type="STRING" id="1429043.X474_01865"/>
<dbReference type="Pfam" id="PF02086">
    <property type="entry name" value="MethyltransfD12"/>
    <property type="match status" value="1"/>
</dbReference>
<dbReference type="InterPro" id="IPR012263">
    <property type="entry name" value="M_m6A_EcoRV"/>
</dbReference>
<sequence>MSEPYSPLRYPGGKAKLSPFLIQVLAHNSIVEPHYVEPYAGGAGAALRLLFEEYVESITINDADYRIRCFWDAVTGYNEEFLDLLTKTEVSVAEWYEQRKIYEAGNVEDILKLGFATFFLNRTTRSGIIHNGGPIGGYEQNGKYKINARYNRDQLARRIYRIGAYADRIKVSGLDGLDCIKEVSHSQTADRTFIYLDPPYYVKGASLYMNRFTHVQHQQLADHLLSSSHTPWVLTYDNVGPIRALYNTLPQIQFTLGYSAYTYREGKEVLIHSNTLNVPQEAVQSLPTIHFNTSGVKHDL</sequence>
<name>A0A0D2JBL9_9BACT</name>
<keyword evidence="4 7" id="KW-0808">Transferase</keyword>
<accession>A0A0D2JBL9</accession>
<dbReference type="AlphaFoldDB" id="A0A0D2JBL9"/>
<dbReference type="GO" id="GO:1904047">
    <property type="term" value="F:S-adenosyl-L-methionine binding"/>
    <property type="evidence" value="ECO:0007669"/>
    <property type="project" value="TreeGrafter"/>
</dbReference>
<dbReference type="GO" id="GO:0006298">
    <property type="term" value="P:mismatch repair"/>
    <property type="evidence" value="ECO:0007669"/>
    <property type="project" value="TreeGrafter"/>
</dbReference>
<dbReference type="GO" id="GO:0009007">
    <property type="term" value="F:site-specific DNA-methyltransferase (adenine-specific) activity"/>
    <property type="evidence" value="ECO:0007669"/>
    <property type="project" value="UniProtKB-EC"/>
</dbReference>
<evidence type="ECO:0000256" key="6">
    <source>
        <dbReference type="ARBA" id="ARBA00047942"/>
    </source>
</evidence>
<dbReference type="InterPro" id="IPR023095">
    <property type="entry name" value="Ade_MeTrfase_dom_2"/>
</dbReference>
<keyword evidence="3 7" id="KW-0489">Methyltransferase</keyword>
<dbReference type="PIRSF" id="PIRSF000398">
    <property type="entry name" value="M_m6A_EcoRV"/>
    <property type="match status" value="1"/>
</dbReference>
<dbReference type="SUPFAM" id="SSF53335">
    <property type="entry name" value="S-adenosyl-L-methionine-dependent methyltransferases"/>
    <property type="match status" value="1"/>
</dbReference>
<dbReference type="GO" id="GO:0043565">
    <property type="term" value="F:sequence-specific DNA binding"/>
    <property type="evidence" value="ECO:0007669"/>
    <property type="project" value="TreeGrafter"/>
</dbReference>
<keyword evidence="8" id="KW-1185">Reference proteome</keyword>
<evidence type="ECO:0000256" key="5">
    <source>
        <dbReference type="ARBA" id="ARBA00022691"/>
    </source>
</evidence>
<reference evidence="7 8" key="1">
    <citation type="submission" date="2013-11" db="EMBL/GenBank/DDBJ databases">
        <title>Metagenomic analysis of a methanogenic consortium involved in long chain n-alkane degradation.</title>
        <authorList>
            <person name="Davidova I.A."/>
            <person name="Callaghan A.V."/>
            <person name="Wawrik B."/>
            <person name="Pruitt S."/>
            <person name="Marks C."/>
            <person name="Duncan K.E."/>
            <person name="Suflita J.M."/>
        </authorList>
    </citation>
    <scope>NUCLEOTIDE SEQUENCE [LARGE SCALE GENOMIC DNA]</scope>
    <source>
        <strain evidence="7 8">SPR</strain>
    </source>
</reference>
<evidence type="ECO:0000256" key="2">
    <source>
        <dbReference type="ARBA" id="ARBA00011900"/>
    </source>
</evidence>
<comment type="catalytic activity">
    <reaction evidence="6">
        <text>a 2'-deoxyadenosine in DNA + S-adenosyl-L-methionine = an N(6)-methyl-2'-deoxyadenosine in DNA + S-adenosyl-L-homocysteine + H(+)</text>
        <dbReference type="Rhea" id="RHEA:15197"/>
        <dbReference type="Rhea" id="RHEA-COMP:12418"/>
        <dbReference type="Rhea" id="RHEA-COMP:12419"/>
        <dbReference type="ChEBI" id="CHEBI:15378"/>
        <dbReference type="ChEBI" id="CHEBI:57856"/>
        <dbReference type="ChEBI" id="CHEBI:59789"/>
        <dbReference type="ChEBI" id="CHEBI:90615"/>
        <dbReference type="ChEBI" id="CHEBI:90616"/>
        <dbReference type="EC" id="2.1.1.72"/>
    </reaction>
</comment>
<dbReference type="RefSeq" id="WP_044346380.1">
    <property type="nucleotide sequence ID" value="NZ_AZAC01000002.1"/>
</dbReference>
<comment type="similarity">
    <text evidence="1">Belongs to the N(4)/N(6)-methyltransferase family.</text>
</comment>